<organism evidence="4 5">
    <name type="scientific">Lentzea albida</name>
    <dbReference type="NCBI Taxonomy" id="65499"/>
    <lineage>
        <taxon>Bacteria</taxon>
        <taxon>Bacillati</taxon>
        <taxon>Actinomycetota</taxon>
        <taxon>Actinomycetes</taxon>
        <taxon>Pseudonocardiales</taxon>
        <taxon>Pseudonocardiaceae</taxon>
        <taxon>Lentzea</taxon>
    </lineage>
</organism>
<evidence type="ECO:0000313" key="5">
    <source>
        <dbReference type="Proteomes" id="UP000199503"/>
    </source>
</evidence>
<dbReference type="GO" id="GO:0032259">
    <property type="term" value="P:methylation"/>
    <property type="evidence" value="ECO:0007669"/>
    <property type="project" value="UniProtKB-KW"/>
</dbReference>
<dbReference type="SUPFAM" id="SSF53335">
    <property type="entry name" value="S-adenosyl-L-methionine-dependent methyltransferases"/>
    <property type="match status" value="1"/>
</dbReference>
<dbReference type="InterPro" id="IPR041698">
    <property type="entry name" value="Methyltransf_25"/>
</dbReference>
<dbReference type="Proteomes" id="UP000199503">
    <property type="component" value="Unassembled WGS sequence"/>
</dbReference>
<dbReference type="AlphaFoldDB" id="A0A1H9LH10"/>
<feature type="domain" description="Methyltransferase" evidence="3">
    <location>
        <begin position="45"/>
        <end position="135"/>
    </location>
</feature>
<evidence type="ECO:0000313" key="4">
    <source>
        <dbReference type="EMBL" id="SER10782.1"/>
    </source>
</evidence>
<dbReference type="RefSeq" id="WP_089917200.1">
    <property type="nucleotide sequence ID" value="NZ_FOFV01000006.1"/>
</dbReference>
<dbReference type="PANTHER" id="PTHR43861:SF1">
    <property type="entry name" value="TRANS-ACONITATE 2-METHYLTRANSFERASE"/>
    <property type="match status" value="1"/>
</dbReference>
<dbReference type="InterPro" id="IPR029063">
    <property type="entry name" value="SAM-dependent_MTases_sf"/>
</dbReference>
<reference evidence="5" key="1">
    <citation type="submission" date="2016-10" db="EMBL/GenBank/DDBJ databases">
        <authorList>
            <person name="Varghese N."/>
            <person name="Submissions S."/>
        </authorList>
    </citation>
    <scope>NUCLEOTIDE SEQUENCE [LARGE SCALE GENOMIC DNA]</scope>
    <source>
        <strain evidence="5">DSM 44437</strain>
    </source>
</reference>
<proteinExistence type="predicted"/>
<keyword evidence="2 4" id="KW-0808">Transferase</keyword>
<dbReference type="PANTHER" id="PTHR43861">
    <property type="entry name" value="TRANS-ACONITATE 2-METHYLTRANSFERASE-RELATED"/>
    <property type="match status" value="1"/>
</dbReference>
<dbReference type="Gene3D" id="3.40.50.150">
    <property type="entry name" value="Vaccinia Virus protein VP39"/>
    <property type="match status" value="1"/>
</dbReference>
<evidence type="ECO:0000256" key="1">
    <source>
        <dbReference type="ARBA" id="ARBA00022603"/>
    </source>
</evidence>
<keyword evidence="1 4" id="KW-0489">Methyltransferase</keyword>
<protein>
    <submittedName>
        <fullName evidence="4">Methyltransferase domain-containing protein</fullName>
    </submittedName>
</protein>
<accession>A0A1H9LH10</accession>
<keyword evidence="5" id="KW-1185">Reference proteome</keyword>
<dbReference type="OrthoDB" id="9765084at2"/>
<dbReference type="CDD" id="cd02440">
    <property type="entry name" value="AdoMet_MTases"/>
    <property type="match status" value="1"/>
</dbReference>
<name>A0A1H9LH10_9PSEU</name>
<dbReference type="EMBL" id="FOFV01000006">
    <property type="protein sequence ID" value="SER10782.1"/>
    <property type="molecule type" value="Genomic_DNA"/>
</dbReference>
<dbReference type="Pfam" id="PF13649">
    <property type="entry name" value="Methyltransf_25"/>
    <property type="match status" value="1"/>
</dbReference>
<gene>
    <name evidence="4" type="ORF">SAMN04488000_106117</name>
</gene>
<dbReference type="GO" id="GO:0008168">
    <property type="term" value="F:methyltransferase activity"/>
    <property type="evidence" value="ECO:0007669"/>
    <property type="project" value="UniProtKB-KW"/>
</dbReference>
<evidence type="ECO:0000256" key="2">
    <source>
        <dbReference type="ARBA" id="ARBA00022679"/>
    </source>
</evidence>
<dbReference type="STRING" id="65499.SAMN04488000_106117"/>
<evidence type="ECO:0000259" key="3">
    <source>
        <dbReference type="Pfam" id="PF13649"/>
    </source>
</evidence>
<sequence>MKHVVESGYDAIAQRYLDWSAKITDDPRLRYLAEFDRRLPDGAKVLELGCGAGVPCSRVLAERHDVLGVDLSRRQVELARENVPRARFEKADMTALDLPDGSFDGIAAFYSILHVPRADQPALLASIARWLRPGGLFLASLGTGTPDVTETWLGVEMFFGSNTPEQNRELLAGHLEIVVDDLVTMHEPDPATFHWVLARKR</sequence>